<dbReference type="SUPFAM" id="SSF69279">
    <property type="entry name" value="Phage tail proteins"/>
    <property type="match status" value="1"/>
</dbReference>
<proteinExistence type="predicted"/>
<dbReference type="Pfam" id="PF05954">
    <property type="entry name" value="Phage_GPD"/>
    <property type="match status" value="1"/>
</dbReference>
<protein>
    <submittedName>
        <fullName evidence="1">Phage protein D</fullName>
    </submittedName>
</protein>
<sequence length="363" mass="39163">MSDFAAAPFSSAAPVFSVAGSTEGRLGRDLLRLDIREGTLGLRTLVAHFSAIPPDSDGSTEQLSYLDGQVLDLGTTLTVTIGPAAGERKIFQGAVSALEVCFEEGAVPYVSVFAEDSLMRLRMTTRTATYADKSDADVVKAVATEHGLQAQTDVDGPTYGVIQQWEQSDLAFLRDRAQRINAELWVDSADVIHLAGRERRPGAELTLVQGNELIGLTARADVAHQRPAVEVRGWDHDAVRAITKTSDRSAVTAEITSGRSGVEIVSKVFAKASISRARRDVLDQATADAYADAELLRRARSFVTVNGTTAGTPDLLPGAKLDLRRVGRPFEGSGYRVVHAHHSYDLTTGYRTRFRAERPAIAV</sequence>
<keyword evidence="2" id="KW-1185">Reference proteome</keyword>
<dbReference type="Gene3D" id="3.55.50.10">
    <property type="entry name" value="Baseplate protein-like domains"/>
    <property type="match status" value="1"/>
</dbReference>
<gene>
    <name evidence="1" type="ORF">EV653_2302</name>
</gene>
<organism evidence="1 2">
    <name type="scientific">Kribbella pratensis</name>
    <dbReference type="NCBI Taxonomy" id="2512112"/>
    <lineage>
        <taxon>Bacteria</taxon>
        <taxon>Bacillati</taxon>
        <taxon>Actinomycetota</taxon>
        <taxon>Actinomycetes</taxon>
        <taxon>Propionibacteriales</taxon>
        <taxon>Kribbellaceae</taxon>
        <taxon>Kribbella</taxon>
    </lineage>
</organism>
<dbReference type="EMBL" id="SODP01000001">
    <property type="protein sequence ID" value="TDW77138.1"/>
    <property type="molecule type" value="Genomic_DNA"/>
</dbReference>
<dbReference type="Proteomes" id="UP000295146">
    <property type="component" value="Unassembled WGS sequence"/>
</dbReference>
<reference evidence="1 2" key="1">
    <citation type="submission" date="2019-03" db="EMBL/GenBank/DDBJ databases">
        <title>Genomic Encyclopedia of Type Strains, Phase III (KMG-III): the genomes of soil and plant-associated and newly described type strains.</title>
        <authorList>
            <person name="Whitman W."/>
        </authorList>
    </citation>
    <scope>NUCLEOTIDE SEQUENCE [LARGE SCALE GENOMIC DNA]</scope>
    <source>
        <strain evidence="1 2">VKM Ac-2573</strain>
    </source>
</reference>
<accession>A0A4R8CM46</accession>
<evidence type="ECO:0000313" key="2">
    <source>
        <dbReference type="Proteomes" id="UP000295146"/>
    </source>
</evidence>
<dbReference type="AlphaFoldDB" id="A0A4R8CM46"/>
<name>A0A4R8CM46_9ACTN</name>
<evidence type="ECO:0000313" key="1">
    <source>
        <dbReference type="EMBL" id="TDW77138.1"/>
    </source>
</evidence>
<dbReference type="RefSeq" id="WP_134101248.1">
    <property type="nucleotide sequence ID" value="NZ_SODP01000001.1"/>
</dbReference>
<dbReference type="Gene3D" id="2.30.110.50">
    <property type="match status" value="1"/>
</dbReference>
<comment type="caution">
    <text evidence="1">The sequence shown here is derived from an EMBL/GenBank/DDBJ whole genome shotgun (WGS) entry which is preliminary data.</text>
</comment>
<dbReference type="OrthoDB" id="4070623at2"/>